<dbReference type="InterPro" id="IPR050882">
    <property type="entry name" value="Prepilin_peptidase/N-MTase"/>
</dbReference>
<evidence type="ECO:0000259" key="3">
    <source>
        <dbReference type="Pfam" id="PF01478"/>
    </source>
</evidence>
<dbReference type="GO" id="GO:0004190">
    <property type="term" value="F:aspartic-type endopeptidase activity"/>
    <property type="evidence" value="ECO:0007669"/>
    <property type="project" value="InterPro"/>
</dbReference>
<dbReference type="PANTHER" id="PTHR30487">
    <property type="entry name" value="TYPE 4 PREPILIN-LIKE PROTEINS LEADER PEPTIDE-PROCESSING ENZYME"/>
    <property type="match status" value="1"/>
</dbReference>
<keyword evidence="2" id="KW-0472">Membrane</keyword>
<dbReference type="OrthoDB" id="5508079at2"/>
<evidence type="ECO:0000313" key="4">
    <source>
        <dbReference type="EMBL" id="PWU69447.1"/>
    </source>
</evidence>
<feature type="transmembrane region" description="Helical" evidence="2">
    <location>
        <begin position="110"/>
        <end position="131"/>
    </location>
</feature>
<organism evidence="4 5">
    <name type="scientific">Gracilibacillus dipsosauri</name>
    <dbReference type="NCBI Taxonomy" id="178340"/>
    <lineage>
        <taxon>Bacteria</taxon>
        <taxon>Bacillati</taxon>
        <taxon>Bacillota</taxon>
        <taxon>Bacilli</taxon>
        <taxon>Bacillales</taxon>
        <taxon>Bacillaceae</taxon>
        <taxon>Gracilibacillus</taxon>
    </lineage>
</organism>
<keyword evidence="5" id="KW-1185">Reference proteome</keyword>
<evidence type="ECO:0000256" key="1">
    <source>
        <dbReference type="ARBA" id="ARBA00005801"/>
    </source>
</evidence>
<feature type="transmembrane region" description="Helical" evidence="2">
    <location>
        <begin position="21"/>
        <end position="38"/>
    </location>
</feature>
<protein>
    <submittedName>
        <fullName evidence="4">Prepilin peptidase</fullName>
    </submittedName>
</protein>
<reference evidence="4 5" key="1">
    <citation type="submission" date="2018-05" db="EMBL/GenBank/DDBJ databases">
        <title>Genomic analysis of Gracilibacillus dipsosauri DD1 reveals novel features of a salt-tolerant amylase.</title>
        <authorList>
            <person name="Deutch C.E."/>
            <person name="Yang S."/>
        </authorList>
    </citation>
    <scope>NUCLEOTIDE SEQUENCE [LARGE SCALE GENOMIC DNA]</scope>
    <source>
        <strain evidence="4 5">DD1</strain>
    </source>
</reference>
<comment type="similarity">
    <text evidence="1">Belongs to the peptidase A24 family.</text>
</comment>
<dbReference type="GO" id="GO:0006465">
    <property type="term" value="P:signal peptide processing"/>
    <property type="evidence" value="ECO:0007669"/>
    <property type="project" value="TreeGrafter"/>
</dbReference>
<sequence length="187" mass="21550">MRKKKHGSDHRKEIIYMSLQFYLLILYILIAFIMDVRFNKIPNWLTVSGVIVGLAYHVITGLIGGLLFSLLGLVVSVLVLLLLYLFKALAAGDVKLFAGVGAIMGMEFSLYGILYSIIFAGLISLIIIIFFKFRVIKKFIFYIYRWVLTIFKKEPKLSMEAFLELKIKQYPFMYAVVPGIVLTMYYF</sequence>
<feature type="domain" description="Prepilin type IV endopeptidase peptidase" evidence="3">
    <location>
        <begin position="23"/>
        <end position="124"/>
    </location>
</feature>
<dbReference type="Proteomes" id="UP000245624">
    <property type="component" value="Unassembled WGS sequence"/>
</dbReference>
<keyword evidence="2" id="KW-0812">Transmembrane</keyword>
<name>A0A317L0U8_9BACI</name>
<dbReference type="Gene3D" id="1.20.120.1220">
    <property type="match status" value="1"/>
</dbReference>
<dbReference type="Pfam" id="PF01478">
    <property type="entry name" value="Peptidase_A24"/>
    <property type="match status" value="1"/>
</dbReference>
<comment type="caution">
    <text evidence="4">The sequence shown here is derived from an EMBL/GenBank/DDBJ whole genome shotgun (WGS) entry which is preliminary data.</text>
</comment>
<proteinExistence type="inferred from homology"/>
<gene>
    <name evidence="4" type="ORF">DLJ74_05590</name>
</gene>
<dbReference type="EMBL" id="QGTD01000005">
    <property type="protein sequence ID" value="PWU69447.1"/>
    <property type="molecule type" value="Genomic_DNA"/>
</dbReference>
<evidence type="ECO:0000313" key="5">
    <source>
        <dbReference type="Proteomes" id="UP000245624"/>
    </source>
</evidence>
<accession>A0A317L0U8</accession>
<evidence type="ECO:0000256" key="2">
    <source>
        <dbReference type="SAM" id="Phobius"/>
    </source>
</evidence>
<feature type="transmembrane region" description="Helical" evidence="2">
    <location>
        <begin position="70"/>
        <end position="90"/>
    </location>
</feature>
<dbReference type="InterPro" id="IPR000045">
    <property type="entry name" value="Prepilin_IV_endopep_pep"/>
</dbReference>
<feature type="transmembrane region" description="Helical" evidence="2">
    <location>
        <begin position="44"/>
        <end position="63"/>
    </location>
</feature>
<dbReference type="AlphaFoldDB" id="A0A317L0U8"/>
<keyword evidence="2" id="KW-1133">Transmembrane helix</keyword>
<dbReference type="GO" id="GO:0005886">
    <property type="term" value="C:plasma membrane"/>
    <property type="evidence" value="ECO:0007669"/>
    <property type="project" value="TreeGrafter"/>
</dbReference>
<dbReference type="PANTHER" id="PTHR30487:SF0">
    <property type="entry name" value="PREPILIN LEADER PEPTIDASE_N-METHYLTRANSFERASE-RELATED"/>
    <property type="match status" value="1"/>
</dbReference>